<reference evidence="1" key="1">
    <citation type="submission" date="2021-03" db="EMBL/GenBank/DDBJ databases">
        <authorList>
            <person name="Tagirdzhanova G."/>
        </authorList>
    </citation>
    <scope>NUCLEOTIDE SEQUENCE</scope>
</reference>
<keyword evidence="2" id="KW-1185">Reference proteome</keyword>
<dbReference type="OrthoDB" id="5314866at2759"/>
<organism evidence="1 2">
    <name type="scientific">Heterodermia speciosa</name>
    <dbReference type="NCBI Taxonomy" id="116794"/>
    <lineage>
        <taxon>Eukaryota</taxon>
        <taxon>Fungi</taxon>
        <taxon>Dikarya</taxon>
        <taxon>Ascomycota</taxon>
        <taxon>Pezizomycotina</taxon>
        <taxon>Lecanoromycetes</taxon>
        <taxon>OSLEUM clade</taxon>
        <taxon>Lecanoromycetidae</taxon>
        <taxon>Caliciales</taxon>
        <taxon>Physciaceae</taxon>
        <taxon>Heterodermia</taxon>
    </lineage>
</organism>
<comment type="caution">
    <text evidence="1">The sequence shown here is derived from an EMBL/GenBank/DDBJ whole genome shotgun (WGS) entry which is preliminary data.</text>
</comment>
<feature type="non-terminal residue" evidence="1">
    <location>
        <position position="149"/>
    </location>
</feature>
<protein>
    <submittedName>
        <fullName evidence="1">Uncharacterized protein</fullName>
    </submittedName>
</protein>
<evidence type="ECO:0000313" key="2">
    <source>
        <dbReference type="Proteomes" id="UP000664521"/>
    </source>
</evidence>
<accession>A0A8H3G5I5</accession>
<gene>
    <name evidence="1" type="ORF">HETSPECPRED_009419</name>
</gene>
<name>A0A8H3G5I5_9LECA</name>
<dbReference type="EMBL" id="CAJPDS010000079">
    <property type="protein sequence ID" value="CAF9934982.1"/>
    <property type="molecule type" value="Genomic_DNA"/>
</dbReference>
<sequence length="149" mass="16791">MQALLATAPVRPDFHFCDQGYSNYRDSFQLADCLQAEALMPRGTQPLRYYEPPPPMDPHEFDILDREFPVIYRHGTCEIAVEIVDPFASDRPGLAWVEVAPDVFRGMAGWVIRQCVQNIPPIGGFVTKNISSAINYLQSPTASLVYGEW</sequence>
<evidence type="ECO:0000313" key="1">
    <source>
        <dbReference type="EMBL" id="CAF9934982.1"/>
    </source>
</evidence>
<proteinExistence type="predicted"/>
<dbReference type="Proteomes" id="UP000664521">
    <property type="component" value="Unassembled WGS sequence"/>
</dbReference>
<dbReference type="AlphaFoldDB" id="A0A8H3G5I5"/>